<evidence type="ECO:0000313" key="2">
    <source>
        <dbReference type="Proteomes" id="UP000632535"/>
    </source>
</evidence>
<dbReference type="InterPro" id="IPR036866">
    <property type="entry name" value="RibonucZ/Hydroxyglut_hydro"/>
</dbReference>
<sequence length="289" mass="30633">MTSPGNDETFWICRTCAVEHAHRPDVCAVCDDERQWVPAAGQAWATLEELAAEGHAVEVAELEPGLLGLHTAPGVGIGQQSKVVRTSAGALLWDPLGFVDDAGVAAVVDAAGGGDVVIAASHPHMFGVQVEWSRRLAAATGRDVPVLVSEADAGWVARPDVVVEAWSPGPSGEREVLPGVVLSQPGGHFPGSAVVHWADGADGRGVLLSGDTIFANPDRTSVSFMRSYPNRIPLSGAVVTRVAEHVARRPFERLYNNFEGVIPADARDVVLRSAERHAAWVRGDFDHLT</sequence>
<gene>
    <name evidence="1" type="ORF">GCM10007368_33750</name>
</gene>
<dbReference type="EMBL" id="BMDG01000013">
    <property type="protein sequence ID" value="GGI10945.1"/>
    <property type="molecule type" value="Genomic_DNA"/>
</dbReference>
<dbReference type="Proteomes" id="UP000632535">
    <property type="component" value="Unassembled WGS sequence"/>
</dbReference>
<dbReference type="Gene3D" id="3.60.15.10">
    <property type="entry name" value="Ribonuclease Z/Hydroxyacylglutathione hydrolase-like"/>
    <property type="match status" value="1"/>
</dbReference>
<reference evidence="2" key="1">
    <citation type="journal article" date="2019" name="Int. J. Syst. Evol. Microbiol.">
        <title>The Global Catalogue of Microorganisms (GCM) 10K type strain sequencing project: providing services to taxonomists for standard genome sequencing and annotation.</title>
        <authorList>
            <consortium name="The Broad Institute Genomics Platform"/>
            <consortium name="The Broad Institute Genome Sequencing Center for Infectious Disease"/>
            <person name="Wu L."/>
            <person name="Ma J."/>
        </authorList>
    </citation>
    <scope>NUCLEOTIDE SEQUENCE [LARGE SCALE GENOMIC DNA]</scope>
    <source>
        <strain evidence="2">CCM 8653</strain>
    </source>
</reference>
<keyword evidence="2" id="KW-1185">Reference proteome</keyword>
<dbReference type="PANTHER" id="PTHR36839">
    <property type="entry name" value="METALLO-BETA-LACTAMASE FAMILY PROTEIN (AFU_ORTHOLOGUE AFUA_5G12770)"/>
    <property type="match status" value="1"/>
</dbReference>
<keyword evidence="1" id="KW-0378">Hydrolase</keyword>
<dbReference type="PANTHER" id="PTHR36839:SF1">
    <property type="entry name" value="METALLO-BETA-LACTAMASE FAMILY PROTEIN (AFU_ORTHOLOGUE AFUA_5G12770)"/>
    <property type="match status" value="1"/>
</dbReference>
<organism evidence="1 2">
    <name type="scientific">Isoptericola cucumis</name>
    <dbReference type="NCBI Taxonomy" id="1776856"/>
    <lineage>
        <taxon>Bacteria</taxon>
        <taxon>Bacillati</taxon>
        <taxon>Actinomycetota</taxon>
        <taxon>Actinomycetes</taxon>
        <taxon>Micrococcales</taxon>
        <taxon>Promicromonosporaceae</taxon>
        <taxon>Isoptericola</taxon>
    </lineage>
</organism>
<evidence type="ECO:0000313" key="1">
    <source>
        <dbReference type="EMBL" id="GGI10945.1"/>
    </source>
</evidence>
<accession>A0ABQ2BD14</accession>
<dbReference type="RefSeq" id="WP_188524894.1">
    <property type="nucleotide sequence ID" value="NZ_BMDG01000013.1"/>
</dbReference>
<name>A0ABQ2BD14_9MICO</name>
<comment type="caution">
    <text evidence="1">The sequence shown here is derived from an EMBL/GenBank/DDBJ whole genome shotgun (WGS) entry which is preliminary data.</text>
</comment>
<dbReference type="GO" id="GO:0016787">
    <property type="term" value="F:hydrolase activity"/>
    <property type="evidence" value="ECO:0007669"/>
    <property type="project" value="UniProtKB-KW"/>
</dbReference>
<proteinExistence type="predicted"/>
<protein>
    <submittedName>
        <fullName evidence="1">Hydrolase</fullName>
    </submittedName>
</protein>
<dbReference type="SUPFAM" id="SSF56281">
    <property type="entry name" value="Metallo-hydrolase/oxidoreductase"/>
    <property type="match status" value="1"/>
</dbReference>